<dbReference type="AlphaFoldDB" id="A0A0V1N213"/>
<proteinExistence type="predicted"/>
<dbReference type="Proteomes" id="UP000054843">
    <property type="component" value="Unassembled WGS sequence"/>
</dbReference>
<dbReference type="OrthoDB" id="10596554at2759"/>
<protein>
    <submittedName>
        <fullName evidence="1">Uncharacterized protein</fullName>
    </submittedName>
</protein>
<sequence>MLEIFMEIKNETENIQEPLTNESGCSNDHHFRRVKTAIAEGQNKCAVAVKEASRPTKFASGCFEDQQWLSHCWLKTRNIGVKVHSGRFEARLRIFCYRQLISQMSKFLYELQSAEQLAVKASSSANAQPNVHPDVVAATPMSATHNVIPREHAISV</sequence>
<evidence type="ECO:0000313" key="1">
    <source>
        <dbReference type="EMBL" id="KRZ77935.1"/>
    </source>
</evidence>
<comment type="caution">
    <text evidence="1">The sequence shown here is derived from an EMBL/GenBank/DDBJ whole genome shotgun (WGS) entry which is preliminary data.</text>
</comment>
<accession>A0A0V1N213</accession>
<keyword evidence="2" id="KW-1185">Reference proteome</keyword>
<evidence type="ECO:0000313" key="2">
    <source>
        <dbReference type="Proteomes" id="UP000054843"/>
    </source>
</evidence>
<reference evidence="1 2" key="1">
    <citation type="submission" date="2015-01" db="EMBL/GenBank/DDBJ databases">
        <title>Evolution of Trichinella species and genotypes.</title>
        <authorList>
            <person name="Korhonen P.K."/>
            <person name="Edoardo P."/>
            <person name="Giuseppe L.R."/>
            <person name="Gasser R.B."/>
        </authorList>
    </citation>
    <scope>NUCLEOTIDE SEQUENCE [LARGE SCALE GENOMIC DNA]</scope>
    <source>
        <strain evidence="1">ISS1980</strain>
    </source>
</reference>
<gene>
    <name evidence="1" type="ORF">T10_7055</name>
</gene>
<organism evidence="1 2">
    <name type="scientific">Trichinella papuae</name>
    <dbReference type="NCBI Taxonomy" id="268474"/>
    <lineage>
        <taxon>Eukaryota</taxon>
        <taxon>Metazoa</taxon>
        <taxon>Ecdysozoa</taxon>
        <taxon>Nematoda</taxon>
        <taxon>Enoplea</taxon>
        <taxon>Dorylaimia</taxon>
        <taxon>Trichinellida</taxon>
        <taxon>Trichinellidae</taxon>
        <taxon>Trichinella</taxon>
    </lineage>
</organism>
<name>A0A0V1N213_9BILA</name>
<dbReference type="EMBL" id="JYDO01000016">
    <property type="protein sequence ID" value="KRZ77935.1"/>
    <property type="molecule type" value="Genomic_DNA"/>
</dbReference>